<comment type="catalytic activity">
    <reaction evidence="5">
        <text>N,N-dimethyl-1,4-phenylenediamine + anthranilate + 2 NAD(+) = 2-(4-dimethylaminophenyl)diazenylbenzoate + 2 NADH + 2 H(+)</text>
        <dbReference type="Rhea" id="RHEA:55872"/>
        <dbReference type="ChEBI" id="CHEBI:15378"/>
        <dbReference type="ChEBI" id="CHEBI:15783"/>
        <dbReference type="ChEBI" id="CHEBI:16567"/>
        <dbReference type="ChEBI" id="CHEBI:57540"/>
        <dbReference type="ChEBI" id="CHEBI:57945"/>
        <dbReference type="ChEBI" id="CHEBI:71579"/>
        <dbReference type="EC" id="1.7.1.17"/>
    </reaction>
    <physiologicalReaction direction="right-to-left" evidence="5">
        <dbReference type="Rhea" id="RHEA:55874"/>
    </physiologicalReaction>
</comment>
<dbReference type="AlphaFoldDB" id="A0A4P9C3L6"/>
<evidence type="ECO:0000256" key="4">
    <source>
        <dbReference type="ARBA" id="ARBA00023027"/>
    </source>
</evidence>
<dbReference type="EC" id="1.7.1.17" evidence="6"/>
<dbReference type="KEGG" id="emt:CPZ25_000240"/>
<keyword evidence="1 6" id="KW-0285">Flavoprotein</keyword>
<organism evidence="8 9">
    <name type="scientific">Eubacterium maltosivorans</name>
    <dbReference type="NCBI Taxonomy" id="2041044"/>
    <lineage>
        <taxon>Bacteria</taxon>
        <taxon>Bacillati</taxon>
        <taxon>Bacillota</taxon>
        <taxon>Clostridia</taxon>
        <taxon>Eubacteriales</taxon>
        <taxon>Eubacteriaceae</taxon>
        <taxon>Eubacterium</taxon>
    </lineage>
</organism>
<comment type="subunit">
    <text evidence="6">Homodimer.</text>
</comment>
<keyword evidence="9" id="KW-1185">Reference proteome</keyword>
<dbReference type="GO" id="GO:0016652">
    <property type="term" value="F:oxidoreductase activity, acting on NAD(P)H as acceptor"/>
    <property type="evidence" value="ECO:0007669"/>
    <property type="project" value="UniProtKB-UniRule"/>
</dbReference>
<feature type="binding site" evidence="6">
    <location>
        <position position="10"/>
    </location>
    <ligand>
        <name>FMN</name>
        <dbReference type="ChEBI" id="CHEBI:58210"/>
    </ligand>
</feature>
<dbReference type="EC" id="1.6.5.-" evidence="6"/>
<keyword evidence="2 6" id="KW-0288">FMN</keyword>
<evidence type="ECO:0000256" key="5">
    <source>
        <dbReference type="ARBA" id="ARBA00048542"/>
    </source>
</evidence>
<dbReference type="SUPFAM" id="SSF52218">
    <property type="entry name" value="Flavoproteins"/>
    <property type="match status" value="1"/>
</dbReference>
<dbReference type="RefSeq" id="WP_096919303.1">
    <property type="nucleotide sequence ID" value="NZ_CABJDW020000004.1"/>
</dbReference>
<dbReference type="GO" id="GO:0016655">
    <property type="term" value="F:oxidoreductase activity, acting on NAD(P)H, quinone or similar compound as acceptor"/>
    <property type="evidence" value="ECO:0007669"/>
    <property type="project" value="InterPro"/>
</dbReference>
<evidence type="ECO:0000256" key="1">
    <source>
        <dbReference type="ARBA" id="ARBA00022630"/>
    </source>
</evidence>
<dbReference type="GO" id="GO:0009055">
    <property type="term" value="F:electron transfer activity"/>
    <property type="evidence" value="ECO:0007669"/>
    <property type="project" value="UniProtKB-UniRule"/>
</dbReference>
<dbReference type="InterPro" id="IPR023048">
    <property type="entry name" value="NADH:quinone_OxRdtase_FMN_depd"/>
</dbReference>
<comment type="cofactor">
    <cofactor evidence="6">
        <name>FMN</name>
        <dbReference type="ChEBI" id="CHEBI:58210"/>
    </cofactor>
    <text evidence="6">Binds 1 FMN per subunit.</text>
</comment>
<comment type="catalytic activity">
    <reaction evidence="6">
        <text>2 a quinone + NADH + H(+) = 2 a 1,4-benzosemiquinone + NAD(+)</text>
        <dbReference type="Rhea" id="RHEA:65952"/>
        <dbReference type="ChEBI" id="CHEBI:15378"/>
        <dbReference type="ChEBI" id="CHEBI:57540"/>
        <dbReference type="ChEBI" id="CHEBI:57945"/>
        <dbReference type="ChEBI" id="CHEBI:132124"/>
        <dbReference type="ChEBI" id="CHEBI:134225"/>
    </reaction>
</comment>
<dbReference type="PANTHER" id="PTHR43741:SF4">
    <property type="entry name" value="FMN-DEPENDENT NADH:QUINONE OXIDOREDUCTASE"/>
    <property type="match status" value="1"/>
</dbReference>
<dbReference type="Proteomes" id="UP000218387">
    <property type="component" value="Chromosome"/>
</dbReference>
<feature type="binding site" evidence="6">
    <location>
        <begin position="16"/>
        <end position="18"/>
    </location>
    <ligand>
        <name>FMN</name>
        <dbReference type="ChEBI" id="CHEBI:58210"/>
    </ligand>
</feature>
<keyword evidence="3 6" id="KW-0560">Oxidoreductase</keyword>
<dbReference type="HAMAP" id="MF_01216">
    <property type="entry name" value="Azoreductase_type1"/>
    <property type="match status" value="1"/>
</dbReference>
<dbReference type="GO" id="GO:0010181">
    <property type="term" value="F:FMN binding"/>
    <property type="evidence" value="ECO:0007669"/>
    <property type="project" value="UniProtKB-UniRule"/>
</dbReference>
<keyword evidence="4 6" id="KW-0520">NAD</keyword>
<evidence type="ECO:0000256" key="3">
    <source>
        <dbReference type="ARBA" id="ARBA00023002"/>
    </source>
</evidence>
<dbReference type="PANTHER" id="PTHR43741">
    <property type="entry name" value="FMN-DEPENDENT NADH-AZOREDUCTASE 1"/>
    <property type="match status" value="1"/>
</dbReference>
<comment type="function">
    <text evidence="6">Quinone reductase that provides resistance to thiol-specific stress caused by electrophilic quinones.</text>
</comment>
<protein>
    <recommendedName>
        <fullName evidence="6">FMN dependent NADH:quinone oxidoreductase</fullName>
        <ecNumber evidence="6">1.6.5.-</ecNumber>
    </recommendedName>
    <alternativeName>
        <fullName evidence="6">Azo-dye reductase</fullName>
    </alternativeName>
    <alternativeName>
        <fullName evidence="6">FMN-dependent NADH-azo compound oxidoreductase</fullName>
    </alternativeName>
    <alternativeName>
        <fullName evidence="6">FMN-dependent NADH-azoreductase</fullName>
        <ecNumber evidence="6">1.7.1.17</ecNumber>
    </alternativeName>
</protein>
<reference evidence="8 9" key="1">
    <citation type="submission" date="2018-05" db="EMBL/GenBank/DDBJ databases">
        <title>Genome comparison of Eubacterium sp.</title>
        <authorList>
            <person name="Feng Y."/>
            <person name="Sanchez-Andrea I."/>
            <person name="Stams A.J.M."/>
            <person name="De Vos W.M."/>
        </authorList>
    </citation>
    <scope>NUCLEOTIDE SEQUENCE [LARGE SCALE GENOMIC DNA]</scope>
    <source>
        <strain evidence="8 9">YI</strain>
    </source>
</reference>
<comment type="function">
    <text evidence="6">Also exhibits azoreductase activity. Catalyzes the reductive cleavage of the azo bond in aromatic azo compounds to the corresponding amines.</text>
</comment>
<dbReference type="Pfam" id="PF02525">
    <property type="entry name" value="Flavodoxin_2"/>
    <property type="match status" value="1"/>
</dbReference>
<accession>A0A4P9C3L6</accession>
<gene>
    <name evidence="6" type="primary">azoR</name>
    <name evidence="8" type="ORF">CPZ25_000240</name>
</gene>
<evidence type="ECO:0000256" key="2">
    <source>
        <dbReference type="ARBA" id="ARBA00022643"/>
    </source>
</evidence>
<sequence length="201" mass="22409">MKKILVVTASPLAENSVSCQLAGVFMKNYQEVHPEDQLKCIDLSRLELPEIDEELIAYFNGQSDSDNGAYTEIDTLCEEFMAADKTVFALPHWNLIVPPKMISYSLAVMRAGRSFRYTEKGPVGLLKNKKTLILMASGGTCNTDNPVMHCYGVDWLKGILGLCGIKDVSVIYAQGMEEQPDKTQEIMNNACLEVEAFSKEW</sequence>
<name>A0A4P9C3L6_EUBML</name>
<dbReference type="Gene3D" id="3.40.50.360">
    <property type="match status" value="1"/>
</dbReference>
<evidence type="ECO:0000313" key="8">
    <source>
        <dbReference type="EMBL" id="QCT69794.1"/>
    </source>
</evidence>
<dbReference type="InterPro" id="IPR029039">
    <property type="entry name" value="Flavoprotein-like_sf"/>
</dbReference>
<evidence type="ECO:0000259" key="7">
    <source>
        <dbReference type="Pfam" id="PF02525"/>
    </source>
</evidence>
<proteinExistence type="inferred from homology"/>
<comment type="similarity">
    <text evidence="6">Belongs to the azoreductase type 1 family.</text>
</comment>
<dbReference type="InterPro" id="IPR050104">
    <property type="entry name" value="FMN-dep_NADH:Q_OxRdtase_AzoR1"/>
</dbReference>
<comment type="caution">
    <text evidence="6">Lacks conserved residue(s) required for the propagation of feature annotation.</text>
</comment>
<dbReference type="InterPro" id="IPR003680">
    <property type="entry name" value="Flavodoxin_fold"/>
</dbReference>
<evidence type="ECO:0000313" key="9">
    <source>
        <dbReference type="Proteomes" id="UP000218387"/>
    </source>
</evidence>
<dbReference type="EMBL" id="CP029487">
    <property type="protein sequence ID" value="QCT69794.1"/>
    <property type="molecule type" value="Genomic_DNA"/>
</dbReference>
<feature type="domain" description="Flavodoxin-like fold" evidence="7">
    <location>
        <begin position="2"/>
        <end position="191"/>
    </location>
</feature>
<evidence type="ECO:0000256" key="6">
    <source>
        <dbReference type="HAMAP-Rule" id="MF_01216"/>
    </source>
</evidence>